<feature type="compositionally biased region" description="Basic residues" evidence="1">
    <location>
        <begin position="54"/>
        <end position="65"/>
    </location>
</feature>
<dbReference type="Gene3D" id="3.40.50.720">
    <property type="entry name" value="NAD(P)-binding Rossmann-like Domain"/>
    <property type="match status" value="1"/>
</dbReference>
<dbReference type="SUPFAM" id="SSF51735">
    <property type="entry name" value="NAD(P)-binding Rossmann-fold domains"/>
    <property type="match status" value="1"/>
</dbReference>
<sequence length="143" mass="14996">MAQAAPEGIDVYLDHVGGDHLEAAIGNVKVGARLALIGAISGYNATEPVPGPSARRRHPGRRRGGDRRTRPDHRLIHPVHPIDPTPHDTTPAGPPVARPAFPRSRDDQSRSPIVSAGFPRSATRAGTTVDNSANTAATTTTVA</sequence>
<gene>
    <name evidence="2" type="ORF">EHYA_06170</name>
</gene>
<name>A0A401YV09_9ACTN</name>
<evidence type="ECO:0000313" key="3">
    <source>
        <dbReference type="Proteomes" id="UP000286931"/>
    </source>
</evidence>
<reference evidence="2 3" key="1">
    <citation type="submission" date="2018-12" db="EMBL/GenBank/DDBJ databases">
        <title>Draft genome sequence of Embleya hyalina NBRC 13850T.</title>
        <authorList>
            <person name="Komaki H."/>
            <person name="Hosoyama A."/>
            <person name="Kimura A."/>
            <person name="Ichikawa N."/>
            <person name="Tamura T."/>
        </authorList>
    </citation>
    <scope>NUCLEOTIDE SEQUENCE [LARGE SCALE GENOMIC DNA]</scope>
    <source>
        <strain evidence="2 3">NBRC 13850</strain>
    </source>
</reference>
<evidence type="ECO:0000256" key="1">
    <source>
        <dbReference type="SAM" id="MobiDB-lite"/>
    </source>
</evidence>
<dbReference type="Proteomes" id="UP000286931">
    <property type="component" value="Unassembled WGS sequence"/>
</dbReference>
<comment type="caution">
    <text evidence="2">The sequence shown here is derived from an EMBL/GenBank/DDBJ whole genome shotgun (WGS) entry which is preliminary data.</text>
</comment>
<feature type="compositionally biased region" description="Low complexity" evidence="1">
    <location>
        <begin position="127"/>
        <end position="143"/>
    </location>
</feature>
<accession>A0A401YV09</accession>
<evidence type="ECO:0000313" key="2">
    <source>
        <dbReference type="EMBL" id="GCD98463.1"/>
    </source>
</evidence>
<organism evidence="2 3">
    <name type="scientific">Embleya hyalina</name>
    <dbReference type="NCBI Taxonomy" id="516124"/>
    <lineage>
        <taxon>Bacteria</taxon>
        <taxon>Bacillati</taxon>
        <taxon>Actinomycetota</taxon>
        <taxon>Actinomycetes</taxon>
        <taxon>Kitasatosporales</taxon>
        <taxon>Streptomycetaceae</taxon>
        <taxon>Embleya</taxon>
    </lineage>
</organism>
<proteinExistence type="predicted"/>
<keyword evidence="3" id="KW-1185">Reference proteome</keyword>
<dbReference type="InterPro" id="IPR036291">
    <property type="entry name" value="NAD(P)-bd_dom_sf"/>
</dbReference>
<feature type="compositionally biased region" description="Basic and acidic residues" evidence="1">
    <location>
        <begin position="66"/>
        <end position="75"/>
    </location>
</feature>
<protein>
    <submittedName>
        <fullName evidence="2">NADP-dependent oxidoreductase</fullName>
    </submittedName>
</protein>
<dbReference type="AlphaFoldDB" id="A0A401YV09"/>
<dbReference type="EMBL" id="BIFH01000028">
    <property type="protein sequence ID" value="GCD98463.1"/>
    <property type="molecule type" value="Genomic_DNA"/>
</dbReference>
<feature type="region of interest" description="Disordered" evidence="1">
    <location>
        <begin position="42"/>
        <end position="143"/>
    </location>
</feature>